<organism evidence="1 2">
    <name type="scientific">Austropuccinia psidii MF-1</name>
    <dbReference type="NCBI Taxonomy" id="1389203"/>
    <lineage>
        <taxon>Eukaryota</taxon>
        <taxon>Fungi</taxon>
        <taxon>Dikarya</taxon>
        <taxon>Basidiomycota</taxon>
        <taxon>Pucciniomycotina</taxon>
        <taxon>Pucciniomycetes</taxon>
        <taxon>Pucciniales</taxon>
        <taxon>Sphaerophragmiaceae</taxon>
        <taxon>Austropuccinia</taxon>
    </lineage>
</organism>
<dbReference type="AlphaFoldDB" id="A0A9Q3JGU3"/>
<comment type="caution">
    <text evidence="1">The sequence shown here is derived from an EMBL/GenBank/DDBJ whole genome shotgun (WGS) entry which is preliminary data.</text>
</comment>
<reference evidence="1" key="1">
    <citation type="submission" date="2021-03" db="EMBL/GenBank/DDBJ databases">
        <title>Draft genome sequence of rust myrtle Austropuccinia psidii MF-1, a brazilian biotype.</title>
        <authorList>
            <person name="Quecine M.C."/>
            <person name="Pachon D.M.R."/>
            <person name="Bonatelli M.L."/>
            <person name="Correr F.H."/>
            <person name="Franceschini L.M."/>
            <person name="Leite T.F."/>
            <person name="Margarido G.R.A."/>
            <person name="Almeida C.A."/>
            <person name="Ferrarezi J.A."/>
            <person name="Labate C.A."/>
        </authorList>
    </citation>
    <scope>NUCLEOTIDE SEQUENCE</scope>
    <source>
        <strain evidence="1">MF-1</strain>
    </source>
</reference>
<dbReference type="Proteomes" id="UP000765509">
    <property type="component" value="Unassembled WGS sequence"/>
</dbReference>
<evidence type="ECO:0000313" key="2">
    <source>
        <dbReference type="Proteomes" id="UP000765509"/>
    </source>
</evidence>
<name>A0A9Q3JGU3_9BASI</name>
<keyword evidence="2" id="KW-1185">Reference proteome</keyword>
<dbReference type="EMBL" id="AVOT02071210">
    <property type="protein sequence ID" value="MBW0561556.1"/>
    <property type="molecule type" value="Genomic_DNA"/>
</dbReference>
<sequence>MLKEDFNIPDEYLSSRLHSLFTKSEKKWYCKMRKDHGKHSWPWWKEQIISKCSNDSWRVKMENSFEEAIFNIERNRPMSWFPKQKDSLIALHPDMSETMINKRIIRKCGGYHEHAIRRSILSLALQKIDSMPWKTTQLGKNWKE</sequence>
<proteinExistence type="predicted"/>
<gene>
    <name evidence="1" type="ORF">O181_101271</name>
</gene>
<protein>
    <submittedName>
        <fullName evidence="1">Uncharacterized protein</fullName>
    </submittedName>
</protein>
<accession>A0A9Q3JGU3</accession>
<evidence type="ECO:0000313" key="1">
    <source>
        <dbReference type="EMBL" id="MBW0561556.1"/>
    </source>
</evidence>